<reference evidence="1" key="2">
    <citation type="submission" date="2025-09" db="UniProtKB">
        <authorList>
            <consortium name="EnsemblPlants"/>
        </authorList>
    </citation>
    <scope>IDENTIFICATION</scope>
</reference>
<dbReference type="Proteomes" id="UP001732700">
    <property type="component" value="Chromosome 5C"/>
</dbReference>
<keyword evidence="2" id="KW-1185">Reference proteome</keyword>
<proteinExistence type="predicted"/>
<protein>
    <submittedName>
        <fullName evidence="1">Uncharacterized protein</fullName>
    </submittedName>
</protein>
<accession>A0ACD5XWP2</accession>
<dbReference type="EnsemblPlants" id="AVESA.00010b.r2.5CG0866200.1">
    <property type="protein sequence ID" value="AVESA.00010b.r2.5CG0866200.1.CDS.1"/>
    <property type="gene ID" value="AVESA.00010b.r2.5CG0866200"/>
</dbReference>
<organism evidence="1 2">
    <name type="scientific">Avena sativa</name>
    <name type="common">Oat</name>
    <dbReference type="NCBI Taxonomy" id="4498"/>
    <lineage>
        <taxon>Eukaryota</taxon>
        <taxon>Viridiplantae</taxon>
        <taxon>Streptophyta</taxon>
        <taxon>Embryophyta</taxon>
        <taxon>Tracheophyta</taxon>
        <taxon>Spermatophyta</taxon>
        <taxon>Magnoliopsida</taxon>
        <taxon>Liliopsida</taxon>
        <taxon>Poales</taxon>
        <taxon>Poaceae</taxon>
        <taxon>BOP clade</taxon>
        <taxon>Pooideae</taxon>
        <taxon>Poodae</taxon>
        <taxon>Poeae</taxon>
        <taxon>Poeae Chloroplast Group 1 (Aveneae type)</taxon>
        <taxon>Aveninae</taxon>
        <taxon>Avena</taxon>
    </lineage>
</organism>
<evidence type="ECO:0000313" key="2">
    <source>
        <dbReference type="Proteomes" id="UP001732700"/>
    </source>
</evidence>
<sequence length="428" mass="45760">MVSIVVSKSSPVVVRPSSEPVTSTGKINLSAYDFYHVGMATTAFLVFQHPIQKPAETIKWGLSRALVHYHPLSGRLLGGGGGGGEVHHISCTGNGVLFVAASANVAIEDAKLSEHDHQSLAATTTRPLLDHLAVYYPAAEAYRDSDPLVMMQVTEFSSGGFVVGVTWNHGVADGVGMGQFLQAVGELSRGLPSPSVPAVRLDDSLAVTSSNVGAVQQAYMSLQLTDNALLDFTVPSSLIGRIKDEFRRDSGGRTCTVFEAISAVLWQCRTRAVISDPKAPTGLIFPANARKYARAKDGYYGNCVTAQLVMAESGRVANGDLMELVRMIQGAKEQIPDKFSKRGSCNLEEIRALTGYDLLCVTCWRKLGFECTDFGGGVPARVMSHCQQVLALPICQITSTGKHGSCVMSGCVKDDHAHAFLAELARIN</sequence>
<name>A0ACD5XWP2_AVESA</name>
<evidence type="ECO:0000313" key="1">
    <source>
        <dbReference type="EnsemblPlants" id="AVESA.00010b.r2.5CG0866200.1.CDS.1"/>
    </source>
</evidence>
<reference evidence="1" key="1">
    <citation type="submission" date="2021-05" db="EMBL/GenBank/DDBJ databases">
        <authorList>
            <person name="Scholz U."/>
            <person name="Mascher M."/>
            <person name="Fiebig A."/>
        </authorList>
    </citation>
    <scope>NUCLEOTIDE SEQUENCE [LARGE SCALE GENOMIC DNA]</scope>
</reference>